<dbReference type="SUPFAM" id="SSF56954">
    <property type="entry name" value="Outer membrane efflux proteins (OEP)"/>
    <property type="match status" value="1"/>
</dbReference>
<keyword evidence="9" id="KW-1133">Transmembrane helix</keyword>
<dbReference type="EMBL" id="FNMY01000002">
    <property type="protein sequence ID" value="SDW60775.1"/>
    <property type="molecule type" value="Genomic_DNA"/>
</dbReference>
<keyword evidence="11" id="KW-1185">Reference proteome</keyword>
<dbReference type="GO" id="GO:0009279">
    <property type="term" value="C:cell outer membrane"/>
    <property type="evidence" value="ECO:0007669"/>
    <property type="project" value="UniProtKB-SubCell"/>
</dbReference>
<dbReference type="Pfam" id="PF02321">
    <property type="entry name" value="OEP"/>
    <property type="match status" value="2"/>
</dbReference>
<evidence type="ECO:0000256" key="2">
    <source>
        <dbReference type="ARBA" id="ARBA00007613"/>
    </source>
</evidence>
<keyword evidence="5 9" id="KW-0812">Transmembrane</keyword>
<comment type="similarity">
    <text evidence="2">Belongs to the outer membrane factor (OMF) (TC 1.B.17) family.</text>
</comment>
<proteinExistence type="inferred from homology"/>
<feature type="transmembrane region" description="Helical" evidence="9">
    <location>
        <begin position="21"/>
        <end position="38"/>
    </location>
</feature>
<comment type="subcellular location">
    <subcellularLocation>
        <location evidence="1">Cell outer membrane</location>
    </subcellularLocation>
</comment>
<dbReference type="GO" id="GO:0015288">
    <property type="term" value="F:porin activity"/>
    <property type="evidence" value="ECO:0007669"/>
    <property type="project" value="TreeGrafter"/>
</dbReference>
<keyword evidence="7" id="KW-0998">Cell outer membrane</keyword>
<gene>
    <name evidence="10" type="ORF">SAMN04487892_1810</name>
</gene>
<evidence type="ECO:0000313" key="11">
    <source>
        <dbReference type="Proteomes" id="UP000199592"/>
    </source>
</evidence>
<evidence type="ECO:0000256" key="3">
    <source>
        <dbReference type="ARBA" id="ARBA00022448"/>
    </source>
</evidence>
<keyword evidence="4" id="KW-1134">Transmembrane beta strand</keyword>
<evidence type="ECO:0000256" key="7">
    <source>
        <dbReference type="ARBA" id="ARBA00023237"/>
    </source>
</evidence>
<accession>A0A1H2UXI3</accession>
<organism evidence="10 11">
    <name type="scientific">Flagellimonas zhangzhouensis</name>
    <dbReference type="NCBI Taxonomy" id="1073328"/>
    <lineage>
        <taxon>Bacteria</taxon>
        <taxon>Pseudomonadati</taxon>
        <taxon>Bacteroidota</taxon>
        <taxon>Flavobacteriia</taxon>
        <taxon>Flavobacteriales</taxon>
        <taxon>Flavobacteriaceae</taxon>
        <taxon>Flagellimonas</taxon>
    </lineage>
</organism>
<evidence type="ECO:0000256" key="9">
    <source>
        <dbReference type="SAM" id="Phobius"/>
    </source>
</evidence>
<reference evidence="11" key="1">
    <citation type="submission" date="2016-10" db="EMBL/GenBank/DDBJ databases">
        <authorList>
            <person name="Varghese N."/>
            <person name="Submissions S."/>
        </authorList>
    </citation>
    <scope>NUCLEOTIDE SEQUENCE [LARGE SCALE GENOMIC DNA]</scope>
    <source>
        <strain evidence="11">DSM 25030</strain>
    </source>
</reference>
<evidence type="ECO:0000313" key="10">
    <source>
        <dbReference type="EMBL" id="SDW60775.1"/>
    </source>
</evidence>
<evidence type="ECO:0000256" key="1">
    <source>
        <dbReference type="ARBA" id="ARBA00004442"/>
    </source>
</evidence>
<dbReference type="GO" id="GO:0015562">
    <property type="term" value="F:efflux transmembrane transporter activity"/>
    <property type="evidence" value="ECO:0007669"/>
    <property type="project" value="InterPro"/>
</dbReference>
<protein>
    <submittedName>
        <fullName evidence="10">Outer membrane efflux protein</fullName>
    </submittedName>
</protein>
<dbReference type="InterPro" id="IPR051906">
    <property type="entry name" value="TolC-like"/>
</dbReference>
<dbReference type="AlphaFoldDB" id="A0A1H2UXI3"/>
<name>A0A1H2UXI3_9FLAO</name>
<evidence type="ECO:0000256" key="6">
    <source>
        <dbReference type="ARBA" id="ARBA00023136"/>
    </source>
</evidence>
<feature type="coiled-coil region" evidence="8">
    <location>
        <begin position="354"/>
        <end position="381"/>
    </location>
</feature>
<evidence type="ECO:0000256" key="8">
    <source>
        <dbReference type="SAM" id="Coils"/>
    </source>
</evidence>
<keyword evidence="3" id="KW-0813">Transport</keyword>
<evidence type="ECO:0000256" key="5">
    <source>
        <dbReference type="ARBA" id="ARBA00022692"/>
    </source>
</evidence>
<dbReference type="Proteomes" id="UP000199592">
    <property type="component" value="Unassembled WGS sequence"/>
</dbReference>
<dbReference type="InterPro" id="IPR003423">
    <property type="entry name" value="OMP_efflux"/>
</dbReference>
<dbReference type="PANTHER" id="PTHR30026:SF20">
    <property type="entry name" value="OUTER MEMBRANE PROTEIN TOLC"/>
    <property type="match status" value="1"/>
</dbReference>
<keyword evidence="6 9" id="KW-0472">Membrane</keyword>
<sequence length="464" mass="53104">MVYVFGTRIDYVLAQLKNMNLRFYITTLFVFLTFKGVAQQTWTLDDCVAYAIEHNLQVKNTNFNMDSSKESYRQSVRDLLPSVNGSTDYTIRYGRSPDPNTNTYVNTDFFSNNYSIGANLDIFRGFQKMNMIKATKFIYRASEEDIDQEKFMLAFRVMSAFYDIKYYEGLLANSLEQQELSQANYDLVEKQVELGLKAGSDLYEAESNLLGDKFLVTQNRNLLADAKLILLQEMNLIGQNDIELEKNLNYAPEIEEQGVALDSLYETARGFVPLVKSQEYRVTAAKKQLQATRGSLYPSLSLIAGIGTSYFETNVDDNGNLIPFRTQFKDNSSKYVGASLNIPISNGWSNHSRVKQQKIAFQQAKNNLEIQEQELFKVLQQLVQSNRALVSEYEQSTKRMESQKLAFTIAQKRYERGLINALELFQAKNLFGVAQNENLQVALRLKVNQSTIDFYNGLPIFNIN</sequence>
<dbReference type="GO" id="GO:1990281">
    <property type="term" value="C:efflux pump complex"/>
    <property type="evidence" value="ECO:0007669"/>
    <property type="project" value="TreeGrafter"/>
</dbReference>
<keyword evidence="8" id="KW-0175">Coiled coil</keyword>
<evidence type="ECO:0000256" key="4">
    <source>
        <dbReference type="ARBA" id="ARBA00022452"/>
    </source>
</evidence>
<dbReference type="PANTHER" id="PTHR30026">
    <property type="entry name" value="OUTER MEMBRANE PROTEIN TOLC"/>
    <property type="match status" value="1"/>
</dbReference>
<dbReference type="Gene3D" id="1.20.1600.10">
    <property type="entry name" value="Outer membrane efflux proteins (OEP)"/>
    <property type="match status" value="1"/>
</dbReference>
<dbReference type="STRING" id="1073328.SAMN05216294_0482"/>